<reference evidence="2" key="1">
    <citation type="journal article" date="2012" name="Nat. Biotechnol.">
        <title>Draft genome sequence of pigeonpea (Cajanus cajan), an orphan legume crop of resource-poor farmers.</title>
        <authorList>
            <person name="Varshney R.K."/>
            <person name="Chen W."/>
            <person name="Li Y."/>
            <person name="Bharti A.K."/>
            <person name="Saxena R.K."/>
            <person name="Schlueter J.A."/>
            <person name="Donoghue M.T."/>
            <person name="Azam S."/>
            <person name="Fan G."/>
            <person name="Whaley A.M."/>
            <person name="Farmer A.D."/>
            <person name="Sheridan J."/>
            <person name="Iwata A."/>
            <person name="Tuteja R."/>
            <person name="Penmetsa R.V."/>
            <person name="Wu W."/>
            <person name="Upadhyaya H.D."/>
            <person name="Yang S.P."/>
            <person name="Shah T."/>
            <person name="Saxena K.B."/>
            <person name="Michael T."/>
            <person name="McCombie W.R."/>
            <person name="Yang B."/>
            <person name="Zhang G."/>
            <person name="Yang H."/>
            <person name="Wang J."/>
            <person name="Spillane C."/>
            <person name="Cook D.R."/>
            <person name="May G.D."/>
            <person name="Xu X."/>
            <person name="Jackson S.A."/>
        </authorList>
    </citation>
    <scope>NUCLEOTIDE SEQUENCE [LARGE SCALE GENOMIC DNA]</scope>
</reference>
<gene>
    <name evidence="2" type="ORF">KK1_039237</name>
</gene>
<dbReference type="Proteomes" id="UP000075243">
    <property type="component" value="Unassembled WGS sequence"/>
</dbReference>
<dbReference type="EMBL" id="KQ483907">
    <property type="protein sequence ID" value="KYP39458.1"/>
    <property type="molecule type" value="Genomic_DNA"/>
</dbReference>
<sequence length="57" mass="6515">MGLFSIVKAEFWAIKHTLNLASSRGFEHVEVELDSQMAIHMLLNPITLVMPLLWTSF</sequence>
<dbReference type="InterPro" id="IPR002156">
    <property type="entry name" value="RNaseH_domain"/>
</dbReference>
<dbReference type="GO" id="GO:0003676">
    <property type="term" value="F:nucleic acid binding"/>
    <property type="evidence" value="ECO:0007669"/>
    <property type="project" value="InterPro"/>
</dbReference>
<organism evidence="2 3">
    <name type="scientific">Cajanus cajan</name>
    <name type="common">Pigeon pea</name>
    <name type="synonym">Cajanus indicus</name>
    <dbReference type="NCBI Taxonomy" id="3821"/>
    <lineage>
        <taxon>Eukaryota</taxon>
        <taxon>Viridiplantae</taxon>
        <taxon>Streptophyta</taxon>
        <taxon>Embryophyta</taxon>
        <taxon>Tracheophyta</taxon>
        <taxon>Spermatophyta</taxon>
        <taxon>Magnoliopsida</taxon>
        <taxon>eudicotyledons</taxon>
        <taxon>Gunneridae</taxon>
        <taxon>Pentapetalae</taxon>
        <taxon>rosids</taxon>
        <taxon>fabids</taxon>
        <taxon>Fabales</taxon>
        <taxon>Fabaceae</taxon>
        <taxon>Papilionoideae</taxon>
        <taxon>50 kb inversion clade</taxon>
        <taxon>NPAAA clade</taxon>
        <taxon>indigoferoid/millettioid clade</taxon>
        <taxon>Phaseoleae</taxon>
        <taxon>Cajanus</taxon>
    </lineage>
</organism>
<proteinExistence type="predicted"/>
<protein>
    <recommendedName>
        <fullName evidence="1">RNase H type-1 domain-containing protein</fullName>
    </recommendedName>
</protein>
<dbReference type="Pfam" id="PF13456">
    <property type="entry name" value="RVT_3"/>
    <property type="match status" value="1"/>
</dbReference>
<feature type="domain" description="RNase H type-1" evidence="1">
    <location>
        <begin position="5"/>
        <end position="42"/>
    </location>
</feature>
<evidence type="ECO:0000313" key="3">
    <source>
        <dbReference type="Proteomes" id="UP000075243"/>
    </source>
</evidence>
<dbReference type="AlphaFoldDB" id="A0A151R9Z2"/>
<accession>A0A151R9Z2</accession>
<name>A0A151R9Z2_CAJCA</name>
<dbReference type="GO" id="GO:0004523">
    <property type="term" value="F:RNA-DNA hybrid ribonuclease activity"/>
    <property type="evidence" value="ECO:0007669"/>
    <property type="project" value="InterPro"/>
</dbReference>
<dbReference type="Gramene" id="C.cajan_36385.t">
    <property type="protein sequence ID" value="C.cajan_36385.t.cds1"/>
    <property type="gene ID" value="C.cajan_36385"/>
</dbReference>
<evidence type="ECO:0000259" key="1">
    <source>
        <dbReference type="Pfam" id="PF13456"/>
    </source>
</evidence>
<keyword evidence="3" id="KW-1185">Reference proteome</keyword>
<evidence type="ECO:0000313" key="2">
    <source>
        <dbReference type="EMBL" id="KYP39458.1"/>
    </source>
</evidence>